<keyword evidence="4" id="KW-0067">ATP-binding</keyword>
<comment type="similarity">
    <text evidence="1 5 6">Belongs to the glutamine synthetase family.</text>
</comment>
<dbReference type="OrthoDB" id="9807095at2"/>
<dbReference type="AlphaFoldDB" id="A0A2N3YJ01"/>
<dbReference type="Gene3D" id="3.30.590.10">
    <property type="entry name" value="Glutamine synthetase/guanido kinase, catalytic domain"/>
    <property type="match status" value="1"/>
</dbReference>
<evidence type="ECO:0000259" key="8">
    <source>
        <dbReference type="PROSITE" id="PS51987"/>
    </source>
</evidence>
<dbReference type="InterPro" id="IPR008147">
    <property type="entry name" value="Gln_synt_N"/>
</dbReference>
<dbReference type="InterPro" id="IPR014746">
    <property type="entry name" value="Gln_synth/guanido_kin_cat_dom"/>
</dbReference>
<evidence type="ECO:0000313" key="10">
    <source>
        <dbReference type="Proteomes" id="UP000233781"/>
    </source>
</evidence>
<feature type="domain" description="GS beta-grasp" evidence="7">
    <location>
        <begin position="13"/>
        <end position="104"/>
    </location>
</feature>
<evidence type="ECO:0000259" key="7">
    <source>
        <dbReference type="PROSITE" id="PS51986"/>
    </source>
</evidence>
<accession>A0A2N3YJ01</accession>
<proteinExistence type="inferred from homology"/>
<name>A0A2N3YJ01_9MICO</name>
<evidence type="ECO:0000256" key="5">
    <source>
        <dbReference type="PROSITE-ProRule" id="PRU01330"/>
    </source>
</evidence>
<evidence type="ECO:0000256" key="6">
    <source>
        <dbReference type="RuleBase" id="RU000384"/>
    </source>
</evidence>
<dbReference type="PANTHER" id="PTHR43785">
    <property type="entry name" value="GAMMA-GLUTAMYLPUTRESCINE SYNTHETASE"/>
    <property type="match status" value="1"/>
</dbReference>
<dbReference type="Pfam" id="PF16952">
    <property type="entry name" value="Gln-synt_N_2"/>
    <property type="match status" value="1"/>
</dbReference>
<gene>
    <name evidence="9" type="ORF">ATL31_1642</name>
</gene>
<dbReference type="GO" id="GO:0005524">
    <property type="term" value="F:ATP binding"/>
    <property type="evidence" value="ECO:0007669"/>
    <property type="project" value="UniProtKB-KW"/>
</dbReference>
<dbReference type="SMART" id="SM01230">
    <property type="entry name" value="Gln-synt_C"/>
    <property type="match status" value="1"/>
</dbReference>
<dbReference type="Gene3D" id="3.10.20.70">
    <property type="entry name" value="Glutamine synthetase, N-terminal domain"/>
    <property type="match status" value="1"/>
</dbReference>
<organism evidence="9 10">
    <name type="scientific">Phycicoccus duodecadis</name>
    <dbReference type="NCBI Taxonomy" id="173053"/>
    <lineage>
        <taxon>Bacteria</taxon>
        <taxon>Bacillati</taxon>
        <taxon>Actinomycetota</taxon>
        <taxon>Actinomycetes</taxon>
        <taxon>Micrococcales</taxon>
        <taxon>Intrasporangiaceae</taxon>
        <taxon>Phycicoccus</taxon>
    </lineage>
</organism>
<evidence type="ECO:0000313" key="9">
    <source>
        <dbReference type="EMBL" id="PKW26820.1"/>
    </source>
</evidence>
<protein>
    <submittedName>
        <fullName evidence="9">Glutamine synthetase</fullName>
    </submittedName>
</protein>
<reference evidence="9 10" key="1">
    <citation type="submission" date="2017-12" db="EMBL/GenBank/DDBJ databases">
        <title>Sequencing the genomes of 1000 Actinobacteria strains.</title>
        <authorList>
            <person name="Klenk H.-P."/>
        </authorList>
    </citation>
    <scope>NUCLEOTIDE SEQUENCE [LARGE SCALE GENOMIC DNA]</scope>
    <source>
        <strain evidence="9 10">DSM 12806</strain>
    </source>
</reference>
<dbReference type="SUPFAM" id="SSF55931">
    <property type="entry name" value="Glutamine synthetase/guanido kinase"/>
    <property type="match status" value="1"/>
</dbReference>
<evidence type="ECO:0000256" key="1">
    <source>
        <dbReference type="ARBA" id="ARBA00009897"/>
    </source>
</evidence>
<dbReference type="PROSITE" id="PS51987">
    <property type="entry name" value="GS_CATALYTIC"/>
    <property type="match status" value="1"/>
</dbReference>
<dbReference type="GO" id="GO:0004356">
    <property type="term" value="F:glutamine synthetase activity"/>
    <property type="evidence" value="ECO:0007669"/>
    <property type="project" value="InterPro"/>
</dbReference>
<keyword evidence="10" id="KW-1185">Reference proteome</keyword>
<dbReference type="Pfam" id="PF00120">
    <property type="entry name" value="Gln-synt_C"/>
    <property type="match status" value="1"/>
</dbReference>
<dbReference type="InterPro" id="IPR036651">
    <property type="entry name" value="Gln_synt_N_sf"/>
</dbReference>
<dbReference type="GO" id="GO:0006542">
    <property type="term" value="P:glutamine biosynthetic process"/>
    <property type="evidence" value="ECO:0007669"/>
    <property type="project" value="InterPro"/>
</dbReference>
<keyword evidence="3" id="KW-0547">Nucleotide-binding</keyword>
<dbReference type="SUPFAM" id="SSF54368">
    <property type="entry name" value="Glutamine synthetase, N-terminal domain"/>
    <property type="match status" value="1"/>
</dbReference>
<dbReference type="PROSITE" id="PS51986">
    <property type="entry name" value="GS_BETA_GRASP"/>
    <property type="match status" value="1"/>
</dbReference>
<evidence type="ECO:0000256" key="4">
    <source>
        <dbReference type="ARBA" id="ARBA00022840"/>
    </source>
</evidence>
<sequence length="451" mass="49713">MDHREIIAAAHQAGVRLVRFEYCDVSGVARTKAIHVDQLEHKLVEGVSLTRAQMSINMLEQVIDIEGMEPVGEIRLVPDPTTFSVLPWVPGSASILCDQLDHDRTDWGACPRSYLKAMIERAAGHGITVMASFENEYYLAREADGAYVPFDFTDHAPVYSPIGHDLNAELMVEMVDALSAQGIIPEQAINEYGAGQQEISIRYTDALGAADNQMKFRDAVRGVALRHGLLASFAPKPYPDQIGSGAHIHFSLWGPDGRSVLYDPSAERSLSDVGRSFIAGVAEHLPALVALTAPSYNSYRRLQPSAWASSTTAWGFDNKEVALRVVSPFYRREEASYNIEFKPSDASANPYLALGALIASGIDGVERGLQPGEPAEHDPARLTPEELERCRARPLPNTMHGALDELEKDDVLLASMNDLLARCYVAVRRSEADAFGAEDLDFEIRNHFYRF</sequence>
<dbReference type="PANTHER" id="PTHR43785:SF12">
    <property type="entry name" value="TYPE-1 GLUTAMINE SYNTHETASE 2"/>
    <property type="match status" value="1"/>
</dbReference>
<evidence type="ECO:0000256" key="3">
    <source>
        <dbReference type="ARBA" id="ARBA00022741"/>
    </source>
</evidence>
<dbReference type="Proteomes" id="UP000233781">
    <property type="component" value="Unassembled WGS sequence"/>
</dbReference>
<dbReference type="InterPro" id="IPR008146">
    <property type="entry name" value="Gln_synth_cat_dom"/>
</dbReference>
<dbReference type="EMBL" id="PJNE01000001">
    <property type="protein sequence ID" value="PKW26820.1"/>
    <property type="molecule type" value="Genomic_DNA"/>
</dbReference>
<evidence type="ECO:0000256" key="2">
    <source>
        <dbReference type="ARBA" id="ARBA00022598"/>
    </source>
</evidence>
<comment type="caution">
    <text evidence="9">The sequence shown here is derived from an EMBL/GenBank/DDBJ whole genome shotgun (WGS) entry which is preliminary data.</text>
</comment>
<keyword evidence="2" id="KW-0436">Ligase</keyword>
<dbReference type="RefSeq" id="WP_101395329.1">
    <property type="nucleotide sequence ID" value="NZ_PJNE01000001.1"/>
</dbReference>
<feature type="domain" description="GS catalytic" evidence="8">
    <location>
        <begin position="111"/>
        <end position="451"/>
    </location>
</feature>